<dbReference type="AlphaFoldDB" id="A0A7R8V6Q0"/>
<proteinExistence type="predicted"/>
<protein>
    <submittedName>
        <fullName evidence="1">Uncharacterized protein</fullName>
    </submittedName>
</protein>
<organism evidence="1 2">
    <name type="scientific">Hermetia illucens</name>
    <name type="common">Black soldier fly</name>
    <dbReference type="NCBI Taxonomy" id="343691"/>
    <lineage>
        <taxon>Eukaryota</taxon>
        <taxon>Metazoa</taxon>
        <taxon>Ecdysozoa</taxon>
        <taxon>Arthropoda</taxon>
        <taxon>Hexapoda</taxon>
        <taxon>Insecta</taxon>
        <taxon>Pterygota</taxon>
        <taxon>Neoptera</taxon>
        <taxon>Endopterygota</taxon>
        <taxon>Diptera</taxon>
        <taxon>Brachycera</taxon>
        <taxon>Stratiomyomorpha</taxon>
        <taxon>Stratiomyidae</taxon>
        <taxon>Hermetiinae</taxon>
        <taxon>Hermetia</taxon>
    </lineage>
</organism>
<name>A0A7R8V6Q0_HERIL</name>
<keyword evidence="2" id="KW-1185">Reference proteome</keyword>
<dbReference type="InParanoid" id="A0A7R8V6Q0"/>
<evidence type="ECO:0000313" key="1">
    <source>
        <dbReference type="EMBL" id="CAD7092997.1"/>
    </source>
</evidence>
<dbReference type="EMBL" id="LR899014">
    <property type="protein sequence ID" value="CAD7092997.1"/>
    <property type="molecule type" value="Genomic_DNA"/>
</dbReference>
<accession>A0A7R8V6Q0</accession>
<reference evidence="1 2" key="1">
    <citation type="submission" date="2020-11" db="EMBL/GenBank/DDBJ databases">
        <authorList>
            <person name="Wallbank WR R."/>
            <person name="Pardo Diaz C."/>
            <person name="Kozak K."/>
            <person name="Martin S."/>
            <person name="Jiggins C."/>
            <person name="Moest M."/>
            <person name="Warren A I."/>
            <person name="Generalovic N T."/>
            <person name="Byers J.R.P. K."/>
            <person name="Montejo-Kovacevich G."/>
            <person name="Yen C E."/>
        </authorList>
    </citation>
    <scope>NUCLEOTIDE SEQUENCE [LARGE SCALE GENOMIC DNA]</scope>
</reference>
<sequence>MMAPYPSPQSTMEGSDQLPRVLVGYRVVRFYAIPRGEDFTKPLRGSDTASERTFQSASLQTNICSSIFVWIELKRKVILKSFQELYSDAMGYESPVKSNMVADRTVQVLVLESEYPTCDETMMGYGKEKMVRNSPAQFHTNEGSSSTRLRRKPLRRQHCVDFPLDCGGTHFDEDCAEKDSYVGDHSESSFAPNRYHHRSVVSREVMSIVSCIGGRNISVEDLPLPPSITNSTTTATVGVLTRSIKSQHPDVLVLPYLLHWKSKKYNRGNIVQTLRCLLRHVTRLKSRTKDTSTITHYIRYPVGRSWNRNCPYTIDFQVLATLVWHLMDSITLSGAGNEEGLPGSPHENETMVSK</sequence>
<dbReference type="Proteomes" id="UP000594454">
    <property type="component" value="Chromosome 6"/>
</dbReference>
<evidence type="ECO:0000313" key="2">
    <source>
        <dbReference type="Proteomes" id="UP000594454"/>
    </source>
</evidence>
<gene>
    <name evidence="1" type="ORF">HERILL_LOCUS15314</name>
</gene>